<dbReference type="PANTHER" id="PTHR30151:SF20">
    <property type="entry name" value="ABC TRANSPORTER PERMEASE PROTEIN HI_0355-RELATED"/>
    <property type="match status" value="1"/>
</dbReference>
<dbReference type="RefSeq" id="WP_087464458.1">
    <property type="nucleotide sequence ID" value="NZ_CP021425.1"/>
</dbReference>
<gene>
    <name evidence="9" type="ORF">OLMES_2373</name>
</gene>
<organism evidence="9 10">
    <name type="scientific">Oleiphilus messinensis</name>
    <dbReference type="NCBI Taxonomy" id="141451"/>
    <lineage>
        <taxon>Bacteria</taxon>
        <taxon>Pseudomonadati</taxon>
        <taxon>Pseudomonadota</taxon>
        <taxon>Gammaproteobacteria</taxon>
        <taxon>Oceanospirillales</taxon>
        <taxon>Oleiphilaceae</taxon>
        <taxon>Oleiphilus</taxon>
    </lineage>
</organism>
<comment type="subcellular location">
    <subcellularLocation>
        <location evidence="1 7">Cell membrane</location>
        <topology evidence="1 7">Multi-pass membrane protein</topology>
    </subcellularLocation>
</comment>
<evidence type="ECO:0000256" key="6">
    <source>
        <dbReference type="ARBA" id="ARBA00023136"/>
    </source>
</evidence>
<dbReference type="GO" id="GO:0055085">
    <property type="term" value="P:transmembrane transport"/>
    <property type="evidence" value="ECO:0007669"/>
    <property type="project" value="InterPro"/>
</dbReference>
<evidence type="ECO:0000313" key="10">
    <source>
        <dbReference type="Proteomes" id="UP000196027"/>
    </source>
</evidence>
<keyword evidence="2 7" id="KW-0813">Transport</keyword>
<dbReference type="KEGG" id="ome:OLMES_2373"/>
<dbReference type="SUPFAM" id="SSF161098">
    <property type="entry name" value="MetI-like"/>
    <property type="match status" value="1"/>
</dbReference>
<feature type="transmembrane region" description="Helical" evidence="7">
    <location>
        <begin position="131"/>
        <end position="152"/>
    </location>
</feature>
<dbReference type="InterPro" id="IPR035906">
    <property type="entry name" value="MetI-like_sf"/>
</dbReference>
<dbReference type="EMBL" id="CP021425">
    <property type="protein sequence ID" value="ARU56436.1"/>
    <property type="molecule type" value="Genomic_DNA"/>
</dbReference>
<feature type="transmembrane region" description="Helical" evidence="7">
    <location>
        <begin position="71"/>
        <end position="91"/>
    </location>
</feature>
<reference evidence="9 10" key="1">
    <citation type="submission" date="2017-05" db="EMBL/GenBank/DDBJ databases">
        <title>Genomic insights into alkan degradation activity of Oleiphilus messinensis.</title>
        <authorList>
            <person name="Kozyavkin S.A."/>
            <person name="Slesarev A.I."/>
            <person name="Golyshin P.N."/>
            <person name="Korzhenkov A."/>
            <person name="Golyshina O.N."/>
            <person name="Toshchakov S.V."/>
        </authorList>
    </citation>
    <scope>NUCLEOTIDE SEQUENCE [LARGE SCALE GENOMIC DNA]</scope>
    <source>
        <strain evidence="9 10">ME102</strain>
    </source>
</reference>
<evidence type="ECO:0000256" key="3">
    <source>
        <dbReference type="ARBA" id="ARBA00022475"/>
    </source>
</evidence>
<evidence type="ECO:0000256" key="2">
    <source>
        <dbReference type="ARBA" id="ARBA00022448"/>
    </source>
</evidence>
<dbReference type="OrthoDB" id="8138334at2"/>
<dbReference type="Proteomes" id="UP000196027">
    <property type="component" value="Chromosome"/>
</dbReference>
<keyword evidence="3" id="KW-1003">Cell membrane</keyword>
<evidence type="ECO:0000256" key="4">
    <source>
        <dbReference type="ARBA" id="ARBA00022692"/>
    </source>
</evidence>
<keyword evidence="6 7" id="KW-0472">Membrane</keyword>
<evidence type="ECO:0000256" key="7">
    <source>
        <dbReference type="RuleBase" id="RU363032"/>
    </source>
</evidence>
<dbReference type="GO" id="GO:0005886">
    <property type="term" value="C:plasma membrane"/>
    <property type="evidence" value="ECO:0007669"/>
    <property type="project" value="UniProtKB-SubCell"/>
</dbReference>
<feature type="transmembrane region" description="Helical" evidence="7">
    <location>
        <begin position="184"/>
        <end position="207"/>
    </location>
</feature>
<evidence type="ECO:0000259" key="8">
    <source>
        <dbReference type="PROSITE" id="PS50928"/>
    </source>
</evidence>
<dbReference type="Gene3D" id="1.10.3720.10">
    <property type="entry name" value="MetI-like"/>
    <property type="match status" value="1"/>
</dbReference>
<evidence type="ECO:0000256" key="5">
    <source>
        <dbReference type="ARBA" id="ARBA00022989"/>
    </source>
</evidence>
<sequence>MKLTETVSVRAQFQKFLPLLTLLSIFPLWELGCALLSVPDFVLPKPSVIWTAFVDVETQRWLIHLWATLRVALLGFLLSIVISIPLAIVMVRSAFLTKTLFPVLVVVQSTPVVAIAPLIIVIMGTGEAPRLVITCLITFFPLVVSTTTGMMSTPPELLELSRSLRGGAIREIWQIRLPFAVPHIFSGLKVGITLAIIGAVIAEFVAAEEGLGYFVQFSTSYFKIPQAFAALFFLSIVSLVLFKCVTWIQTLCFPWSLPKDEKR</sequence>
<protein>
    <submittedName>
        <fullName evidence="9">TauT family ABC transporter permease</fullName>
    </submittedName>
</protein>
<dbReference type="InterPro" id="IPR000515">
    <property type="entry name" value="MetI-like"/>
</dbReference>
<evidence type="ECO:0000313" key="9">
    <source>
        <dbReference type="EMBL" id="ARU56436.1"/>
    </source>
</evidence>
<proteinExistence type="inferred from homology"/>
<keyword evidence="5 7" id="KW-1133">Transmembrane helix</keyword>
<dbReference type="AlphaFoldDB" id="A0A1Y0I9J7"/>
<feature type="domain" description="ABC transmembrane type-1" evidence="8">
    <location>
        <begin position="65"/>
        <end position="245"/>
    </location>
</feature>
<keyword evidence="10" id="KW-1185">Reference proteome</keyword>
<dbReference type="CDD" id="cd06261">
    <property type="entry name" value="TM_PBP2"/>
    <property type="match status" value="1"/>
</dbReference>
<evidence type="ECO:0000256" key="1">
    <source>
        <dbReference type="ARBA" id="ARBA00004651"/>
    </source>
</evidence>
<comment type="similarity">
    <text evidence="7">Belongs to the binding-protein-dependent transport system permease family.</text>
</comment>
<keyword evidence="4 7" id="KW-0812">Transmembrane</keyword>
<dbReference type="PROSITE" id="PS50928">
    <property type="entry name" value="ABC_TM1"/>
    <property type="match status" value="1"/>
</dbReference>
<feature type="transmembrane region" description="Helical" evidence="7">
    <location>
        <begin position="103"/>
        <end position="125"/>
    </location>
</feature>
<name>A0A1Y0I9J7_9GAMM</name>
<accession>A0A1Y0I9J7</accession>
<feature type="transmembrane region" description="Helical" evidence="7">
    <location>
        <begin position="227"/>
        <end position="253"/>
    </location>
</feature>
<dbReference type="PANTHER" id="PTHR30151">
    <property type="entry name" value="ALKANE SULFONATE ABC TRANSPORTER-RELATED, MEMBRANE SUBUNIT"/>
    <property type="match status" value="1"/>
</dbReference>
<dbReference type="Pfam" id="PF00528">
    <property type="entry name" value="BPD_transp_1"/>
    <property type="match status" value="1"/>
</dbReference>